<evidence type="ECO:0000313" key="3">
    <source>
        <dbReference type="EMBL" id="PCE42163.1"/>
    </source>
</evidence>
<dbReference type="Gene3D" id="3.40.30.10">
    <property type="entry name" value="Glutaredoxin"/>
    <property type="match status" value="1"/>
</dbReference>
<dbReference type="RefSeq" id="WP_066963559.1">
    <property type="nucleotide sequence ID" value="NZ_CP023449.1"/>
</dbReference>
<dbReference type="GO" id="GO:0016491">
    <property type="term" value="F:oxidoreductase activity"/>
    <property type="evidence" value="ECO:0007669"/>
    <property type="project" value="InterPro"/>
</dbReference>
<keyword evidence="1" id="KW-0812">Transmembrane</keyword>
<evidence type="ECO:0000256" key="1">
    <source>
        <dbReference type="SAM" id="Phobius"/>
    </source>
</evidence>
<feature type="transmembrane region" description="Helical" evidence="1">
    <location>
        <begin position="12"/>
        <end position="32"/>
    </location>
</feature>
<reference evidence="3 4" key="1">
    <citation type="submission" date="2017-09" db="EMBL/GenBank/DDBJ databases">
        <title>The Catabolism of 3,6-Dichlorosalicylic acid is Initiated by the Cytochrome P450 Monooxygenase DsmABC in Rhizorhabdus dicambivorans Ndbn-20.</title>
        <authorList>
            <person name="Na L."/>
        </authorList>
    </citation>
    <scope>NUCLEOTIDE SEQUENCE [LARGE SCALE GENOMIC DNA]</scope>
    <source>
        <strain evidence="3 4">Ndbn-20m</strain>
    </source>
</reference>
<sequence>MNIREFMQRRSRLAVSIGAGSAILFGIGAAWLTHRHAAPQAGNKAEIEAVVRDYILAHPEIIPQAIDRLRDRQSRDAYAQNKAALETPFASAWAGAEKGDVTLVMFTDYACGYCRTSLPDIDRLIAGDKKLRVVWREMPILGPGSEIAAKAGLAAARQGEFQTFHQRMFATGQPNGDKVSAVLRSMPLDLARIQRDLEGPEVMAELRRNMELAGRIDPNFATPTFVVNGQMLKGAVGYDALKQAVADARERAKA</sequence>
<gene>
    <name evidence="3" type="ORF">COO09_11045</name>
</gene>
<evidence type="ECO:0000313" key="4">
    <source>
        <dbReference type="Proteomes" id="UP000218934"/>
    </source>
</evidence>
<protein>
    <submittedName>
        <fullName evidence="3">Disulfide bond formation protein DsbA</fullName>
    </submittedName>
</protein>
<dbReference type="AlphaFoldDB" id="A0A2A4FXN1"/>
<dbReference type="InterPro" id="IPR036249">
    <property type="entry name" value="Thioredoxin-like_sf"/>
</dbReference>
<accession>A0A2A4FXN1</accession>
<dbReference type="SUPFAM" id="SSF52833">
    <property type="entry name" value="Thioredoxin-like"/>
    <property type="match status" value="1"/>
</dbReference>
<keyword evidence="4" id="KW-1185">Reference proteome</keyword>
<dbReference type="PROSITE" id="PS51352">
    <property type="entry name" value="THIOREDOXIN_2"/>
    <property type="match status" value="1"/>
</dbReference>
<dbReference type="OrthoDB" id="9780147at2"/>
<feature type="domain" description="Thioredoxin" evidence="2">
    <location>
        <begin position="63"/>
        <end position="250"/>
    </location>
</feature>
<organism evidence="3 4">
    <name type="scientific">Rhizorhabdus dicambivorans</name>
    <dbReference type="NCBI Taxonomy" id="1850238"/>
    <lineage>
        <taxon>Bacteria</taxon>
        <taxon>Pseudomonadati</taxon>
        <taxon>Pseudomonadota</taxon>
        <taxon>Alphaproteobacteria</taxon>
        <taxon>Sphingomonadales</taxon>
        <taxon>Sphingomonadaceae</taxon>
        <taxon>Rhizorhabdus</taxon>
    </lineage>
</organism>
<evidence type="ECO:0000259" key="2">
    <source>
        <dbReference type="PROSITE" id="PS51352"/>
    </source>
</evidence>
<dbReference type="Pfam" id="PF01323">
    <property type="entry name" value="DSBA"/>
    <property type="match status" value="1"/>
</dbReference>
<dbReference type="InterPro" id="IPR013766">
    <property type="entry name" value="Thioredoxin_domain"/>
</dbReference>
<name>A0A2A4FXN1_9SPHN</name>
<keyword evidence="1" id="KW-1133">Transmembrane helix</keyword>
<keyword evidence="1" id="KW-0472">Membrane</keyword>
<dbReference type="EMBL" id="NWUF01000009">
    <property type="protein sequence ID" value="PCE42163.1"/>
    <property type="molecule type" value="Genomic_DNA"/>
</dbReference>
<comment type="caution">
    <text evidence="3">The sequence shown here is derived from an EMBL/GenBank/DDBJ whole genome shotgun (WGS) entry which is preliminary data.</text>
</comment>
<dbReference type="KEGG" id="rdi:CMV14_23245"/>
<dbReference type="InterPro" id="IPR041205">
    <property type="entry name" value="ScsC_N"/>
</dbReference>
<dbReference type="InterPro" id="IPR001853">
    <property type="entry name" value="DSBA-like_thioredoxin_dom"/>
</dbReference>
<dbReference type="Pfam" id="PF18312">
    <property type="entry name" value="ScsC_N"/>
    <property type="match status" value="1"/>
</dbReference>
<dbReference type="Proteomes" id="UP000218934">
    <property type="component" value="Unassembled WGS sequence"/>
</dbReference>
<proteinExistence type="predicted"/>